<feature type="domain" description="HTH lacI-type" evidence="4">
    <location>
        <begin position="9"/>
        <end position="67"/>
    </location>
</feature>
<gene>
    <name evidence="5" type="ORF">IW245_002011</name>
</gene>
<keyword evidence="2" id="KW-0238">DNA-binding</keyword>
<sequence>MARPQGRRATIKDVAELAGVSTATVSIVLNGGEETRARASEETRTKVLAAVEELGYAPNQAGRGLRRGRTESVALAVPFPDAPWTLGIARDVGVYAEERDYTTVSLTGGNWLRYLGRGTVDGAIIDASGQVRFDPGSIRPLLKQGMALVVLSNTAVPDGFDVVRTNERRACADALRALVDQGRRRIACLRNAPTPAGQDVPERFAAYRAVLEENALPLDMTLIRDVHGTRATAFSQTLDLLDGPGERPDALFALSDLAAISALWACHRLRIRVPEDVAIVGIGNSPEGEYSDPALSTVGPENHDFTDLARLLFERIEASTPPPGRILQQEWKYIARGTS</sequence>
<dbReference type="CDD" id="cd01392">
    <property type="entry name" value="HTH_LacI"/>
    <property type="match status" value="1"/>
</dbReference>
<dbReference type="Pfam" id="PF00356">
    <property type="entry name" value="LacI"/>
    <property type="match status" value="1"/>
</dbReference>
<protein>
    <submittedName>
        <fullName evidence="5">LacI family transcriptional regulator</fullName>
    </submittedName>
</protein>
<dbReference type="RefSeq" id="WP_197002877.1">
    <property type="nucleotide sequence ID" value="NZ_BONS01000002.1"/>
</dbReference>
<evidence type="ECO:0000313" key="5">
    <source>
        <dbReference type="EMBL" id="MBG6135817.1"/>
    </source>
</evidence>
<reference evidence="5" key="1">
    <citation type="submission" date="2020-11" db="EMBL/GenBank/DDBJ databases">
        <title>Sequencing the genomes of 1000 actinobacteria strains.</title>
        <authorList>
            <person name="Klenk H.-P."/>
        </authorList>
    </citation>
    <scope>NUCLEOTIDE SEQUENCE</scope>
    <source>
        <strain evidence="5">DSM 45356</strain>
    </source>
</reference>
<evidence type="ECO:0000259" key="4">
    <source>
        <dbReference type="PROSITE" id="PS50932"/>
    </source>
</evidence>
<dbReference type="SUPFAM" id="SSF53822">
    <property type="entry name" value="Periplasmic binding protein-like I"/>
    <property type="match status" value="1"/>
</dbReference>
<dbReference type="InterPro" id="IPR000843">
    <property type="entry name" value="HTH_LacI"/>
</dbReference>
<dbReference type="InterPro" id="IPR010982">
    <property type="entry name" value="Lambda_DNA-bd_dom_sf"/>
</dbReference>
<evidence type="ECO:0000256" key="3">
    <source>
        <dbReference type="ARBA" id="ARBA00023163"/>
    </source>
</evidence>
<organism evidence="5 6">
    <name type="scientific">Longispora fulva</name>
    <dbReference type="NCBI Taxonomy" id="619741"/>
    <lineage>
        <taxon>Bacteria</taxon>
        <taxon>Bacillati</taxon>
        <taxon>Actinomycetota</taxon>
        <taxon>Actinomycetes</taxon>
        <taxon>Micromonosporales</taxon>
        <taxon>Micromonosporaceae</taxon>
        <taxon>Longispora</taxon>
    </lineage>
</organism>
<accession>A0A8J7GFU6</accession>
<dbReference type="PROSITE" id="PS00356">
    <property type="entry name" value="HTH_LACI_1"/>
    <property type="match status" value="1"/>
</dbReference>
<keyword evidence="3" id="KW-0804">Transcription</keyword>
<keyword evidence="1" id="KW-0805">Transcription regulation</keyword>
<dbReference type="InterPro" id="IPR046335">
    <property type="entry name" value="LacI/GalR-like_sensor"/>
</dbReference>
<evidence type="ECO:0000256" key="1">
    <source>
        <dbReference type="ARBA" id="ARBA00023015"/>
    </source>
</evidence>
<dbReference type="AlphaFoldDB" id="A0A8J7GFU6"/>
<dbReference type="PANTHER" id="PTHR30146:SF109">
    <property type="entry name" value="HTH-TYPE TRANSCRIPTIONAL REGULATOR GALS"/>
    <property type="match status" value="1"/>
</dbReference>
<dbReference type="InterPro" id="IPR028082">
    <property type="entry name" value="Peripla_BP_I"/>
</dbReference>
<proteinExistence type="predicted"/>
<dbReference type="EMBL" id="JADOUF010000001">
    <property type="protein sequence ID" value="MBG6135817.1"/>
    <property type="molecule type" value="Genomic_DNA"/>
</dbReference>
<dbReference type="CDD" id="cd06267">
    <property type="entry name" value="PBP1_LacI_sugar_binding-like"/>
    <property type="match status" value="1"/>
</dbReference>
<dbReference type="Gene3D" id="3.40.50.2300">
    <property type="match status" value="2"/>
</dbReference>
<keyword evidence="6" id="KW-1185">Reference proteome</keyword>
<dbReference type="PANTHER" id="PTHR30146">
    <property type="entry name" value="LACI-RELATED TRANSCRIPTIONAL REPRESSOR"/>
    <property type="match status" value="1"/>
</dbReference>
<evidence type="ECO:0000256" key="2">
    <source>
        <dbReference type="ARBA" id="ARBA00023125"/>
    </source>
</evidence>
<dbReference type="PROSITE" id="PS50932">
    <property type="entry name" value="HTH_LACI_2"/>
    <property type="match status" value="1"/>
</dbReference>
<dbReference type="Pfam" id="PF13377">
    <property type="entry name" value="Peripla_BP_3"/>
    <property type="match status" value="1"/>
</dbReference>
<dbReference type="PRINTS" id="PR00036">
    <property type="entry name" value="HTHLACI"/>
</dbReference>
<evidence type="ECO:0000313" key="6">
    <source>
        <dbReference type="Proteomes" id="UP000622552"/>
    </source>
</evidence>
<comment type="caution">
    <text evidence="5">The sequence shown here is derived from an EMBL/GenBank/DDBJ whole genome shotgun (WGS) entry which is preliminary data.</text>
</comment>
<dbReference type="Gene3D" id="1.10.260.40">
    <property type="entry name" value="lambda repressor-like DNA-binding domains"/>
    <property type="match status" value="1"/>
</dbReference>
<dbReference type="SMART" id="SM00354">
    <property type="entry name" value="HTH_LACI"/>
    <property type="match status" value="1"/>
</dbReference>
<dbReference type="SUPFAM" id="SSF47413">
    <property type="entry name" value="lambda repressor-like DNA-binding domains"/>
    <property type="match status" value="1"/>
</dbReference>
<name>A0A8J7GFU6_9ACTN</name>
<dbReference type="GO" id="GO:0003700">
    <property type="term" value="F:DNA-binding transcription factor activity"/>
    <property type="evidence" value="ECO:0007669"/>
    <property type="project" value="TreeGrafter"/>
</dbReference>
<dbReference type="GO" id="GO:0000976">
    <property type="term" value="F:transcription cis-regulatory region binding"/>
    <property type="evidence" value="ECO:0007669"/>
    <property type="project" value="TreeGrafter"/>
</dbReference>
<dbReference type="Proteomes" id="UP000622552">
    <property type="component" value="Unassembled WGS sequence"/>
</dbReference>